<dbReference type="Proteomes" id="UP001601976">
    <property type="component" value="Unassembled WGS sequence"/>
</dbReference>
<dbReference type="PANTHER" id="PTHR10668">
    <property type="entry name" value="PHYTOENE DEHYDROGENASE"/>
    <property type="match status" value="1"/>
</dbReference>
<comment type="subunit">
    <text evidence="2">Interacts with COX5B; this interaction may contribute to localize PYROXD2 to the inner face of the inner mitochondrial membrane.</text>
</comment>
<gene>
    <name evidence="5" type="ORF">ACFYWW_33985</name>
</gene>
<sequence length="527" mass="56996">MDFTSDIVVAGAGHNSLITAAYLAKAGHECLLLDARAIPGGGCATEALLGADYKIDTCGTGHTLIRMNPVLLLDELGLISDYGLHFFEPDPVSHVIFPDGEQLTQWLNLDKTLAEIARFSERDAEAYARAFREFDEVASIIGCARLRPHGMGASMQESLKEHPRGGVWLRRDAMAAADLIRREYEEPHVRAFVAWLASQPLVPLDSPGTGLLAYASIYGLQRLSWSILQGGSGMLITALTSFLEKHGSQILCGKQVCRLLVDDGRCVGVETADGDRYLARKAVISTIHIKHLVGMADADLWGEDFTYGVETYDVGMSAYAGYYVLDHAPEVVSSSGSRLAVKAGAAPWLEDVVAVGRAAKDQVPYTPDNPWLLMATPTLVDPQRAPAGQHTVKIMGPHTWEIPSGRDWSDYKYEVLDRALEVLRPHVPALASEHILHSFVRSPADIERANQHMVQGTLHGGDRSYAFSGSHRPVPGWAAHRMPIPGLYQTGGTTSIGGSITGIPGRNAAQVVLTDLGHDPSGVMTIV</sequence>
<dbReference type="RefSeq" id="WP_387899520.1">
    <property type="nucleotide sequence ID" value="NZ_JBIAPK010000017.1"/>
</dbReference>
<accession>A0ABW6RS38</accession>
<dbReference type="InterPro" id="IPR002937">
    <property type="entry name" value="Amino_oxidase"/>
</dbReference>
<dbReference type="Pfam" id="PF01593">
    <property type="entry name" value="Amino_oxidase"/>
    <property type="match status" value="1"/>
</dbReference>
<comment type="caution">
    <text evidence="5">The sequence shown here is derived from an EMBL/GenBank/DDBJ whole genome shotgun (WGS) entry which is preliminary data.</text>
</comment>
<dbReference type="InterPro" id="IPR036188">
    <property type="entry name" value="FAD/NAD-bd_sf"/>
</dbReference>
<proteinExistence type="predicted"/>
<dbReference type="SUPFAM" id="SSF51905">
    <property type="entry name" value="FAD/NAD(P)-binding domain"/>
    <property type="match status" value="1"/>
</dbReference>
<evidence type="ECO:0000256" key="3">
    <source>
        <dbReference type="ARBA" id="ARBA00040298"/>
    </source>
</evidence>
<dbReference type="EMBL" id="JBIAPK010000017">
    <property type="protein sequence ID" value="MFF3343638.1"/>
    <property type="molecule type" value="Genomic_DNA"/>
</dbReference>
<comment type="function">
    <text evidence="1">Probable oxidoreductase that may play a role as regulator of mitochondrial function.</text>
</comment>
<evidence type="ECO:0000313" key="5">
    <source>
        <dbReference type="EMBL" id="MFF3343638.1"/>
    </source>
</evidence>
<evidence type="ECO:0000256" key="2">
    <source>
        <dbReference type="ARBA" id="ARBA00038825"/>
    </source>
</evidence>
<evidence type="ECO:0000256" key="1">
    <source>
        <dbReference type="ARBA" id="ARBA00037217"/>
    </source>
</evidence>
<reference evidence="5 6" key="1">
    <citation type="submission" date="2024-10" db="EMBL/GenBank/DDBJ databases">
        <title>The Natural Products Discovery Center: Release of the First 8490 Sequenced Strains for Exploring Actinobacteria Biosynthetic Diversity.</title>
        <authorList>
            <person name="Kalkreuter E."/>
            <person name="Kautsar S.A."/>
            <person name="Yang D."/>
            <person name="Bader C.D."/>
            <person name="Teijaro C.N."/>
            <person name="Fluegel L."/>
            <person name="Davis C.M."/>
            <person name="Simpson J.R."/>
            <person name="Lauterbach L."/>
            <person name="Steele A.D."/>
            <person name="Gui C."/>
            <person name="Meng S."/>
            <person name="Li G."/>
            <person name="Viehrig K."/>
            <person name="Ye F."/>
            <person name="Su P."/>
            <person name="Kiefer A.F."/>
            <person name="Nichols A."/>
            <person name="Cepeda A.J."/>
            <person name="Yan W."/>
            <person name="Fan B."/>
            <person name="Jiang Y."/>
            <person name="Adhikari A."/>
            <person name="Zheng C.-J."/>
            <person name="Schuster L."/>
            <person name="Cowan T.M."/>
            <person name="Smanski M.J."/>
            <person name="Chevrette M.G."/>
            <person name="De Carvalho L.P.S."/>
            <person name="Shen B."/>
        </authorList>
    </citation>
    <scope>NUCLEOTIDE SEQUENCE [LARGE SCALE GENOMIC DNA]</scope>
    <source>
        <strain evidence="5 6">NPDC003029</strain>
    </source>
</reference>
<keyword evidence="6" id="KW-1185">Reference proteome</keyword>
<dbReference type="PANTHER" id="PTHR10668:SF103">
    <property type="entry name" value="PYRIDINE NUCLEOTIDE-DISULFIDE OXIDOREDUCTASE DOMAIN-CONTAINING PROTEIN 2"/>
    <property type="match status" value="1"/>
</dbReference>
<dbReference type="Gene3D" id="3.50.50.60">
    <property type="entry name" value="FAD/NAD(P)-binding domain"/>
    <property type="match status" value="2"/>
</dbReference>
<feature type="domain" description="Amine oxidase" evidence="4">
    <location>
        <begin position="17"/>
        <end position="428"/>
    </location>
</feature>
<evidence type="ECO:0000259" key="4">
    <source>
        <dbReference type="Pfam" id="PF01593"/>
    </source>
</evidence>
<evidence type="ECO:0000313" key="6">
    <source>
        <dbReference type="Proteomes" id="UP001601976"/>
    </source>
</evidence>
<protein>
    <recommendedName>
        <fullName evidence="3">Pyridine nucleotide-disulfide oxidoreductase domain-containing protein 2</fullName>
    </recommendedName>
</protein>
<name>A0ABW6RS38_9ACTN</name>
<organism evidence="5 6">
    <name type="scientific">Streptomyces flavidovirens</name>
    <dbReference type="NCBI Taxonomy" id="67298"/>
    <lineage>
        <taxon>Bacteria</taxon>
        <taxon>Bacillati</taxon>
        <taxon>Actinomycetota</taxon>
        <taxon>Actinomycetes</taxon>
        <taxon>Kitasatosporales</taxon>
        <taxon>Streptomycetaceae</taxon>
        <taxon>Streptomyces</taxon>
    </lineage>
</organism>